<name>A0A7W5JX74_9ACTN</name>
<dbReference type="SUPFAM" id="SSF51726">
    <property type="entry name" value="UROD/MetE-like"/>
    <property type="match status" value="1"/>
</dbReference>
<dbReference type="AlphaFoldDB" id="A0A7W5JX74"/>
<accession>A0A7W5JX74</accession>
<sequence>MSGPEVETAPPLGLADRRPPSVLWTGIGSWPGTDMGDAVRIAFAECPDLPYLPELPARGPAAQLVGRGASVLSGLAVDLQPAGWRLADAPNRDARQARSLFRQDLDDLEEVAQGFVGAFKLSVAGPWTLAAALERPRGDRVVADHGARRDVVQSLTEGIGALVDELRRRLPDLALVVQLDEPLLPAVLTGGLSTASGFSRHRSVDRPEVAEAYSQLVAHLAATGPMGAAAVPVVVHCCAAGAPVSLLREVGVAGVALDLGQMGTETWDEVGEGLTEGLWFGAGALPTTGTAPLARPEQVATRVLARLDDLGLDADAGLRTVLTPACGLAGFDSDGALAALRVLRSAADILSDRLLG</sequence>
<evidence type="ECO:0000313" key="1">
    <source>
        <dbReference type="EMBL" id="MBB3327392.1"/>
    </source>
</evidence>
<dbReference type="RefSeq" id="WP_332836791.1">
    <property type="nucleotide sequence ID" value="NZ_JACHZG010000001.1"/>
</dbReference>
<dbReference type="EMBL" id="JACHZG010000001">
    <property type="protein sequence ID" value="MBB3327392.1"/>
    <property type="molecule type" value="Genomic_DNA"/>
</dbReference>
<organism evidence="1 2">
    <name type="scientific">Microlunatus antarcticus</name>
    <dbReference type="NCBI Taxonomy" id="53388"/>
    <lineage>
        <taxon>Bacteria</taxon>
        <taxon>Bacillati</taxon>
        <taxon>Actinomycetota</taxon>
        <taxon>Actinomycetes</taxon>
        <taxon>Propionibacteriales</taxon>
        <taxon>Propionibacteriaceae</taxon>
        <taxon>Microlunatus</taxon>
    </lineage>
</organism>
<dbReference type="Gene3D" id="3.20.20.210">
    <property type="match status" value="1"/>
</dbReference>
<comment type="caution">
    <text evidence="1">The sequence shown here is derived from an EMBL/GenBank/DDBJ whole genome shotgun (WGS) entry which is preliminary data.</text>
</comment>
<proteinExistence type="predicted"/>
<keyword evidence="2" id="KW-1185">Reference proteome</keyword>
<evidence type="ECO:0000313" key="2">
    <source>
        <dbReference type="Proteomes" id="UP000565572"/>
    </source>
</evidence>
<gene>
    <name evidence="1" type="ORF">FHX39_002336</name>
</gene>
<dbReference type="Proteomes" id="UP000565572">
    <property type="component" value="Unassembled WGS sequence"/>
</dbReference>
<reference evidence="1 2" key="1">
    <citation type="submission" date="2020-08" db="EMBL/GenBank/DDBJ databases">
        <title>Sequencing the genomes of 1000 actinobacteria strains.</title>
        <authorList>
            <person name="Klenk H.-P."/>
        </authorList>
    </citation>
    <scope>NUCLEOTIDE SEQUENCE [LARGE SCALE GENOMIC DNA]</scope>
    <source>
        <strain evidence="1 2">DSM 11053</strain>
    </source>
</reference>
<dbReference type="InterPro" id="IPR038071">
    <property type="entry name" value="UROD/MetE-like_sf"/>
</dbReference>
<protein>
    <submittedName>
        <fullName evidence="1">Methionine synthase II (Cobalamin-independent)</fullName>
    </submittedName>
</protein>